<gene>
    <name evidence="3" type="ORF">H8S17_08160</name>
</gene>
<evidence type="ECO:0000256" key="1">
    <source>
        <dbReference type="SAM" id="Phobius"/>
    </source>
</evidence>
<dbReference type="RefSeq" id="WP_186866915.1">
    <property type="nucleotide sequence ID" value="NZ_JACOPH010000005.1"/>
</dbReference>
<feature type="transmembrane region" description="Helical" evidence="1">
    <location>
        <begin position="103"/>
        <end position="134"/>
    </location>
</feature>
<dbReference type="SMART" id="SM00014">
    <property type="entry name" value="acidPPc"/>
    <property type="match status" value="1"/>
</dbReference>
<feature type="transmembrane region" description="Helical" evidence="1">
    <location>
        <begin position="146"/>
        <end position="162"/>
    </location>
</feature>
<keyword evidence="1" id="KW-1133">Transmembrane helix</keyword>
<keyword evidence="1" id="KW-0472">Membrane</keyword>
<evidence type="ECO:0000313" key="3">
    <source>
        <dbReference type="EMBL" id="MBC5714179.1"/>
    </source>
</evidence>
<protein>
    <submittedName>
        <fullName evidence="3">Phosphatase PAP2 family protein</fullName>
    </submittedName>
</protein>
<reference evidence="3" key="1">
    <citation type="submission" date="2020-08" db="EMBL/GenBank/DDBJ databases">
        <title>Genome public.</title>
        <authorList>
            <person name="Liu C."/>
            <person name="Sun Q."/>
        </authorList>
    </citation>
    <scope>NUCLEOTIDE SEQUENCE</scope>
    <source>
        <strain evidence="3">BX1005</strain>
    </source>
</reference>
<dbReference type="Gene3D" id="1.20.144.10">
    <property type="entry name" value="Phosphatidic acid phosphatase type 2/haloperoxidase"/>
    <property type="match status" value="1"/>
</dbReference>
<keyword evidence="4" id="KW-1185">Reference proteome</keyword>
<sequence>MTKQQYEYWSSPYRNTKGKKIIITADKCMTGIVFLAYPILLGYLLFTGNNQKLMQTILVPAVSFVIVSVFRRCYTAPRPYELLDIEPLIEKDTKGRSFPSRHVFSIFIIGMTFFYIAKPIGIVIGIMGIAMAYIRVVGGVHFPKDVVAGAVTGILCGMMYYII</sequence>
<feature type="transmembrane region" description="Helical" evidence="1">
    <location>
        <begin position="52"/>
        <end position="70"/>
    </location>
</feature>
<proteinExistence type="predicted"/>
<dbReference type="Proteomes" id="UP000606720">
    <property type="component" value="Unassembled WGS sequence"/>
</dbReference>
<comment type="caution">
    <text evidence="3">The sequence shown here is derived from an EMBL/GenBank/DDBJ whole genome shotgun (WGS) entry which is preliminary data.</text>
</comment>
<dbReference type="EMBL" id="JACOPH010000005">
    <property type="protein sequence ID" value="MBC5714179.1"/>
    <property type="molecule type" value="Genomic_DNA"/>
</dbReference>
<dbReference type="PANTHER" id="PTHR14969:SF13">
    <property type="entry name" value="AT30094P"/>
    <property type="match status" value="1"/>
</dbReference>
<accession>A0A923LNJ9</accession>
<dbReference type="PANTHER" id="PTHR14969">
    <property type="entry name" value="SPHINGOSINE-1-PHOSPHATE PHOSPHOHYDROLASE"/>
    <property type="match status" value="1"/>
</dbReference>
<dbReference type="CDD" id="cd01610">
    <property type="entry name" value="PAP2_like"/>
    <property type="match status" value="1"/>
</dbReference>
<evidence type="ECO:0000259" key="2">
    <source>
        <dbReference type="SMART" id="SM00014"/>
    </source>
</evidence>
<dbReference type="SUPFAM" id="SSF48317">
    <property type="entry name" value="Acid phosphatase/Vanadium-dependent haloperoxidase"/>
    <property type="match status" value="1"/>
</dbReference>
<keyword evidence="1" id="KW-0812">Transmembrane</keyword>
<dbReference type="Pfam" id="PF01569">
    <property type="entry name" value="PAP2"/>
    <property type="match status" value="1"/>
</dbReference>
<feature type="transmembrane region" description="Helical" evidence="1">
    <location>
        <begin position="21"/>
        <end position="46"/>
    </location>
</feature>
<feature type="domain" description="Phosphatidic acid phosphatase type 2/haloperoxidase" evidence="2">
    <location>
        <begin position="51"/>
        <end position="161"/>
    </location>
</feature>
<evidence type="ECO:0000313" key="4">
    <source>
        <dbReference type="Proteomes" id="UP000606720"/>
    </source>
</evidence>
<dbReference type="InterPro" id="IPR036938">
    <property type="entry name" value="PAP2/HPO_sf"/>
</dbReference>
<name>A0A923LNJ9_9FIRM</name>
<organism evidence="3 4">
    <name type="scientific">Roseburia zhanii</name>
    <dbReference type="NCBI Taxonomy" id="2763064"/>
    <lineage>
        <taxon>Bacteria</taxon>
        <taxon>Bacillati</taxon>
        <taxon>Bacillota</taxon>
        <taxon>Clostridia</taxon>
        <taxon>Lachnospirales</taxon>
        <taxon>Lachnospiraceae</taxon>
        <taxon>Roseburia</taxon>
    </lineage>
</organism>
<dbReference type="InterPro" id="IPR000326">
    <property type="entry name" value="PAP2/HPO"/>
</dbReference>
<dbReference type="AlphaFoldDB" id="A0A923LNJ9"/>